<comment type="similarity">
    <text evidence="4 9">Belongs to the inositol monophosphatase superfamily.</text>
</comment>
<dbReference type="EMBL" id="HAAD01004906">
    <property type="protein sequence ID" value="CDG71138.1"/>
    <property type="molecule type" value="mRNA"/>
</dbReference>
<dbReference type="SUPFAM" id="SSF56655">
    <property type="entry name" value="Carbohydrate phosphatase"/>
    <property type="match status" value="1"/>
</dbReference>
<dbReference type="Pfam" id="PF00459">
    <property type="entry name" value="Inositol_P"/>
    <property type="match status" value="1"/>
</dbReference>
<evidence type="ECO:0000256" key="5">
    <source>
        <dbReference type="ARBA" id="ARBA00022723"/>
    </source>
</evidence>
<dbReference type="PRINTS" id="PR00377">
    <property type="entry name" value="IMPHPHTASES"/>
</dbReference>
<evidence type="ECO:0000256" key="4">
    <source>
        <dbReference type="ARBA" id="ARBA00009759"/>
    </source>
</evidence>
<evidence type="ECO:0000256" key="1">
    <source>
        <dbReference type="ARBA" id="ARBA00001033"/>
    </source>
</evidence>
<dbReference type="CDD" id="cd01639">
    <property type="entry name" value="IMPase"/>
    <property type="match status" value="1"/>
</dbReference>
<evidence type="ECO:0000256" key="2">
    <source>
        <dbReference type="ARBA" id="ARBA00001946"/>
    </source>
</evidence>
<accession>T2MFX0</accession>
<dbReference type="InterPro" id="IPR020552">
    <property type="entry name" value="Inositol_monoPase_Li-sen"/>
</dbReference>
<dbReference type="GO" id="GO:0008934">
    <property type="term" value="F:inositol monophosphate 1-phosphatase activity"/>
    <property type="evidence" value="ECO:0007669"/>
    <property type="project" value="InterPro"/>
</dbReference>
<feature type="binding site" evidence="8">
    <location>
        <position position="102"/>
    </location>
    <ligand>
        <name>Mg(2+)</name>
        <dbReference type="ChEBI" id="CHEBI:18420"/>
        <label>1</label>
        <note>catalytic</note>
    </ligand>
</feature>
<evidence type="ECO:0000256" key="8">
    <source>
        <dbReference type="PIRSR" id="PIRSR600760-2"/>
    </source>
</evidence>
<feature type="binding site" evidence="8">
    <location>
        <position position="105"/>
    </location>
    <ligand>
        <name>Mg(2+)</name>
        <dbReference type="ChEBI" id="CHEBI:18420"/>
        <label>1</label>
        <note>catalytic</note>
    </ligand>
</feature>
<dbReference type="OrthoDB" id="10254945at2759"/>
<evidence type="ECO:0000256" key="7">
    <source>
        <dbReference type="ARBA" id="ARBA00022842"/>
    </source>
</evidence>
<dbReference type="OMA" id="ERGLHPW"/>
<dbReference type="GO" id="GO:0046854">
    <property type="term" value="P:phosphatidylinositol phosphate biosynthetic process"/>
    <property type="evidence" value="ECO:0007669"/>
    <property type="project" value="InterPro"/>
</dbReference>
<comment type="pathway">
    <text evidence="3 9">Polyol metabolism; myo-inositol biosynthesis; myo-inositol from D-glucose 6-phosphate: step 2/2.</text>
</comment>
<feature type="binding site" evidence="8">
    <location>
        <position position="104"/>
    </location>
    <ligand>
        <name>Mg(2+)</name>
        <dbReference type="ChEBI" id="CHEBI:18420"/>
        <label>1</label>
        <note>catalytic</note>
    </ligand>
</feature>
<evidence type="ECO:0000313" key="10">
    <source>
        <dbReference type="EMBL" id="CDG71138.1"/>
    </source>
</evidence>
<feature type="binding site" evidence="8">
    <location>
        <position position="234"/>
    </location>
    <ligand>
        <name>Mg(2+)</name>
        <dbReference type="ChEBI" id="CHEBI:18420"/>
        <label>1</label>
        <note>catalytic</note>
    </ligand>
</feature>
<dbReference type="KEGG" id="hmg:100207157"/>
<keyword evidence="5 8" id="KW-0479">Metal-binding</keyword>
<evidence type="ECO:0000256" key="6">
    <source>
        <dbReference type="ARBA" id="ARBA00022801"/>
    </source>
</evidence>
<feature type="binding site" evidence="8">
    <location>
        <position position="82"/>
    </location>
    <ligand>
        <name>Mg(2+)</name>
        <dbReference type="ChEBI" id="CHEBI:18420"/>
        <label>1</label>
        <note>catalytic</note>
    </ligand>
</feature>
<sequence length="290" mass="32012">MSLQECLQKLASKQDCRLHYVLTAINIANNAGNIIKDCYHQVKTVSTKDCATDLVTDTDKLVEKLIFSSLKTEFPSHKFIGEESVSNGESSELSLEPTWIVDPIDGTTNFVHRNPYVAVSIGLVINKKSEVGVVYAPILNDLYVAVKNEGAYLNGQRLKILNPPSCLSNALIAFEWGADRDSNVLALKSRNLLDIMQKHQVRGMRSTGSAALNMCMIACSSLDLYFEWGPHCWDMAASNLMVEEAGGFNTTTLGCDFDLMGRTIISAACKNIIEEIVPTLTQIPTRRDDE</sequence>
<dbReference type="UniPathway" id="UPA00823">
    <property type="reaction ID" value="UER00788"/>
</dbReference>
<comment type="cofactor">
    <cofactor evidence="2 8 9">
        <name>Mg(2+)</name>
        <dbReference type="ChEBI" id="CHEBI:18420"/>
    </cofactor>
</comment>
<keyword evidence="7 8" id="KW-0460">Magnesium</keyword>
<dbReference type="InterPro" id="IPR020583">
    <property type="entry name" value="Inositol_monoP_metal-BS"/>
</dbReference>
<dbReference type="GO" id="GO:0006021">
    <property type="term" value="P:inositol biosynthetic process"/>
    <property type="evidence" value="ECO:0007669"/>
    <property type="project" value="UniProtKB-UniPathway"/>
</dbReference>
<dbReference type="PROSITE" id="PS00630">
    <property type="entry name" value="IMP_2"/>
    <property type="match status" value="1"/>
</dbReference>
<dbReference type="AlphaFoldDB" id="T2MFX0"/>
<dbReference type="FunFam" id="3.30.540.10:FF:000004">
    <property type="entry name" value="Inositol-1-monophosphatase"/>
    <property type="match status" value="1"/>
</dbReference>
<dbReference type="PANTHER" id="PTHR20854">
    <property type="entry name" value="INOSITOL MONOPHOSPHATASE"/>
    <property type="match status" value="1"/>
</dbReference>
<evidence type="ECO:0000256" key="3">
    <source>
        <dbReference type="ARBA" id="ARBA00005152"/>
    </source>
</evidence>
<dbReference type="FunFam" id="3.40.190.80:FF:000002">
    <property type="entry name" value="Inositol-1-monophosphatase"/>
    <property type="match status" value="1"/>
</dbReference>
<gene>
    <name evidence="10" type="primary">IMPA1</name>
</gene>
<name>T2MFX0_HYDVU</name>
<evidence type="ECO:0000256" key="9">
    <source>
        <dbReference type="RuleBase" id="RU364068"/>
    </source>
</evidence>
<dbReference type="PANTHER" id="PTHR20854:SF4">
    <property type="entry name" value="INOSITOL-1-MONOPHOSPHATASE-RELATED"/>
    <property type="match status" value="1"/>
</dbReference>
<dbReference type="EC" id="3.1.3.25" evidence="9"/>
<dbReference type="InterPro" id="IPR033942">
    <property type="entry name" value="IMPase"/>
</dbReference>
<proteinExistence type="evidence at transcript level"/>
<dbReference type="PRINTS" id="PR00378">
    <property type="entry name" value="LIIMPHPHTASE"/>
</dbReference>
<dbReference type="Gene3D" id="3.40.190.80">
    <property type="match status" value="1"/>
</dbReference>
<keyword evidence="6 9" id="KW-0378">Hydrolase</keyword>
<dbReference type="InterPro" id="IPR000760">
    <property type="entry name" value="Inositol_monophosphatase-like"/>
</dbReference>
<dbReference type="GO" id="GO:0046872">
    <property type="term" value="F:metal ion binding"/>
    <property type="evidence" value="ECO:0007669"/>
    <property type="project" value="UniProtKB-KW"/>
</dbReference>
<dbReference type="Gene3D" id="3.30.540.10">
    <property type="entry name" value="Fructose-1,6-Bisphosphatase, subunit A, domain 1"/>
    <property type="match status" value="1"/>
</dbReference>
<reference evidence="10" key="1">
    <citation type="journal article" date="2013" name="Genome Biol. Evol.">
        <title>Punctuated emergences of genetic and phenotypic innovations in eumetazoan, bilaterian, euteleostome, and hominidae ancestors.</title>
        <authorList>
            <person name="Wenger Y."/>
            <person name="Galliot B."/>
        </authorList>
    </citation>
    <scope>NUCLEOTIDE SEQUENCE</scope>
    <source>
        <tissue evidence="10">Whole animals</tissue>
    </source>
</reference>
<dbReference type="InterPro" id="IPR020550">
    <property type="entry name" value="Inositol_monophosphatase_CS"/>
</dbReference>
<dbReference type="PROSITE" id="PS00629">
    <property type="entry name" value="IMP_1"/>
    <property type="match status" value="1"/>
</dbReference>
<dbReference type="GO" id="GO:0007165">
    <property type="term" value="P:signal transduction"/>
    <property type="evidence" value="ECO:0007669"/>
    <property type="project" value="TreeGrafter"/>
</dbReference>
<comment type="catalytic activity">
    <reaction evidence="1 9">
        <text>a myo-inositol phosphate + H2O = myo-inositol + phosphate</text>
        <dbReference type="Rhea" id="RHEA:24056"/>
        <dbReference type="ChEBI" id="CHEBI:15377"/>
        <dbReference type="ChEBI" id="CHEBI:17268"/>
        <dbReference type="ChEBI" id="CHEBI:43474"/>
        <dbReference type="ChEBI" id="CHEBI:84139"/>
        <dbReference type="EC" id="3.1.3.25"/>
    </reaction>
</comment>
<protein>
    <recommendedName>
        <fullName evidence="9">Inositol-1-monophosphatase</fullName>
        <ecNumber evidence="9">3.1.3.25</ecNumber>
    </recommendedName>
</protein>
<organism evidence="10">
    <name type="scientific">Hydra vulgaris</name>
    <name type="common">Hydra</name>
    <name type="synonym">Hydra attenuata</name>
    <dbReference type="NCBI Taxonomy" id="6087"/>
    <lineage>
        <taxon>Eukaryota</taxon>
        <taxon>Metazoa</taxon>
        <taxon>Cnidaria</taxon>
        <taxon>Hydrozoa</taxon>
        <taxon>Hydroidolina</taxon>
        <taxon>Anthoathecata</taxon>
        <taxon>Aplanulata</taxon>
        <taxon>Hydridae</taxon>
        <taxon>Hydra</taxon>
    </lineage>
</organism>